<feature type="compositionally biased region" description="Basic and acidic residues" evidence="1">
    <location>
        <begin position="63"/>
        <end position="72"/>
    </location>
</feature>
<comment type="caution">
    <text evidence="2">The sequence shown here is derived from an EMBL/GenBank/DDBJ whole genome shotgun (WGS) entry which is preliminary data.</text>
</comment>
<name>A0A8J2XHP9_9BACI</name>
<reference evidence="2" key="1">
    <citation type="journal article" date="2014" name="Int. J. Syst. Evol. Microbiol.">
        <title>Complete genome sequence of Corynebacterium casei LMG S-19264T (=DSM 44701T), isolated from a smear-ripened cheese.</title>
        <authorList>
            <consortium name="US DOE Joint Genome Institute (JGI-PGF)"/>
            <person name="Walter F."/>
            <person name="Albersmeier A."/>
            <person name="Kalinowski J."/>
            <person name="Ruckert C."/>
        </authorList>
    </citation>
    <scope>NUCLEOTIDE SEQUENCE</scope>
    <source>
        <strain evidence="2">CGMCC 1.12360</strain>
    </source>
</reference>
<keyword evidence="3" id="KW-1185">Reference proteome</keyword>
<dbReference type="EMBL" id="BMEV01000094">
    <property type="protein sequence ID" value="GFZ89914.1"/>
    <property type="molecule type" value="Genomic_DNA"/>
</dbReference>
<reference evidence="2" key="2">
    <citation type="submission" date="2020-09" db="EMBL/GenBank/DDBJ databases">
        <authorList>
            <person name="Sun Q."/>
            <person name="Zhou Y."/>
        </authorList>
    </citation>
    <scope>NUCLEOTIDE SEQUENCE</scope>
    <source>
        <strain evidence="2">CGMCC 1.12360</strain>
    </source>
</reference>
<accession>A0A8J2XHP9</accession>
<feature type="region of interest" description="Disordered" evidence="1">
    <location>
        <begin position="50"/>
        <end position="72"/>
    </location>
</feature>
<proteinExistence type="predicted"/>
<evidence type="ECO:0000313" key="3">
    <source>
        <dbReference type="Proteomes" id="UP000602050"/>
    </source>
</evidence>
<dbReference type="AlphaFoldDB" id="A0A8J2XHP9"/>
<evidence type="ECO:0000256" key="1">
    <source>
        <dbReference type="SAM" id="MobiDB-lite"/>
    </source>
</evidence>
<organism evidence="2 3">
    <name type="scientific">Compostibacillus humi</name>
    <dbReference type="NCBI Taxonomy" id="1245525"/>
    <lineage>
        <taxon>Bacteria</taxon>
        <taxon>Bacillati</taxon>
        <taxon>Bacillota</taxon>
        <taxon>Bacilli</taxon>
        <taxon>Bacillales</taxon>
        <taxon>Bacillaceae</taxon>
        <taxon>Compostibacillus</taxon>
    </lineage>
</organism>
<dbReference type="RefSeq" id="WP_188393338.1">
    <property type="nucleotide sequence ID" value="NZ_BMEV01000094.1"/>
</dbReference>
<gene>
    <name evidence="2" type="ORF">GCM10010978_31320</name>
</gene>
<dbReference type="Proteomes" id="UP000602050">
    <property type="component" value="Unassembled WGS sequence"/>
</dbReference>
<sequence length="72" mass="7911">MDNNKKKKQENINVQLGGMGLYGNTSNMKIGGYVASGDIENAGRLDKGFKKLDEQEIQPSASVKEDAKESEY</sequence>
<protein>
    <submittedName>
        <fullName evidence="2">Uncharacterized protein</fullName>
    </submittedName>
</protein>
<evidence type="ECO:0000313" key="2">
    <source>
        <dbReference type="EMBL" id="GFZ89914.1"/>
    </source>
</evidence>